<comment type="subcellular location">
    <subcellularLocation>
        <location evidence="1 7">Cell membrane</location>
        <topology evidence="1 7">Multi-pass membrane protein</topology>
    </subcellularLocation>
</comment>
<dbReference type="Pfam" id="PF00528">
    <property type="entry name" value="BPD_transp_1"/>
    <property type="match status" value="1"/>
</dbReference>
<dbReference type="Pfam" id="PF19300">
    <property type="entry name" value="BPD_transp_1_N"/>
    <property type="match status" value="1"/>
</dbReference>
<dbReference type="Gene3D" id="1.10.3720.10">
    <property type="entry name" value="MetI-like"/>
    <property type="match status" value="1"/>
</dbReference>
<evidence type="ECO:0000256" key="1">
    <source>
        <dbReference type="ARBA" id="ARBA00004651"/>
    </source>
</evidence>
<dbReference type="PANTHER" id="PTHR43163:SF3">
    <property type="entry name" value="PEPTIDE ABC TRANSPORTER PERMEASE PROTEIN"/>
    <property type="match status" value="1"/>
</dbReference>
<evidence type="ECO:0000313" key="10">
    <source>
        <dbReference type="EMBL" id="SEG82186.1"/>
    </source>
</evidence>
<dbReference type="GO" id="GO:0005886">
    <property type="term" value="C:plasma membrane"/>
    <property type="evidence" value="ECO:0007669"/>
    <property type="project" value="UniProtKB-SubCell"/>
</dbReference>
<keyword evidence="11" id="KW-1185">Reference proteome</keyword>
<dbReference type="SUPFAM" id="SSF161098">
    <property type="entry name" value="MetI-like"/>
    <property type="match status" value="1"/>
</dbReference>
<feature type="transmembrane region" description="Helical" evidence="7">
    <location>
        <begin position="101"/>
        <end position="123"/>
    </location>
</feature>
<evidence type="ECO:0000256" key="5">
    <source>
        <dbReference type="ARBA" id="ARBA00022989"/>
    </source>
</evidence>
<dbReference type="CDD" id="cd06261">
    <property type="entry name" value="TM_PBP2"/>
    <property type="match status" value="1"/>
</dbReference>
<dbReference type="InterPro" id="IPR045621">
    <property type="entry name" value="BPD_transp_1_N"/>
</dbReference>
<dbReference type="Proteomes" id="UP000236732">
    <property type="component" value="Unassembled WGS sequence"/>
</dbReference>
<dbReference type="PROSITE" id="PS50928">
    <property type="entry name" value="ABC_TM1"/>
    <property type="match status" value="1"/>
</dbReference>
<evidence type="ECO:0000256" key="4">
    <source>
        <dbReference type="ARBA" id="ARBA00022692"/>
    </source>
</evidence>
<name>A0A1H6DCL6_9ACTN</name>
<feature type="transmembrane region" description="Helical" evidence="7">
    <location>
        <begin position="182"/>
        <end position="201"/>
    </location>
</feature>
<evidence type="ECO:0000256" key="2">
    <source>
        <dbReference type="ARBA" id="ARBA00022448"/>
    </source>
</evidence>
<feature type="transmembrane region" description="Helical" evidence="7">
    <location>
        <begin position="243"/>
        <end position="265"/>
    </location>
</feature>
<evidence type="ECO:0000256" key="6">
    <source>
        <dbReference type="ARBA" id="ARBA00023136"/>
    </source>
</evidence>
<evidence type="ECO:0000313" key="11">
    <source>
        <dbReference type="Proteomes" id="UP000236732"/>
    </source>
</evidence>
<feature type="chain" id="PRO_5009295839" evidence="8">
    <location>
        <begin position="37"/>
        <end position="315"/>
    </location>
</feature>
<dbReference type="PANTHER" id="PTHR43163">
    <property type="entry name" value="DIPEPTIDE TRANSPORT SYSTEM PERMEASE PROTEIN DPPB-RELATED"/>
    <property type="match status" value="1"/>
</dbReference>
<sequence length="315" mass="32119">MRRMPWPGRALAKSVLLMAAASAVIFLCTAALPGDAADLIAGGRATPEELARLRAEQGLDRSLHVRYLDWLSGVLTGDPGVSLITGRPIGELVAERAGVTLTLTVAALAVSVPLTATLAWAAVRGPRWLRPTANALIVAGAALPQTVVAAALVAWLSAAWGLFPPVSMLPAGEPPWSRPDLLVLPVLTLALPIAAYGAALLRGAIADVVVRPYVGDAELRGLSSATIAFRYVLPMIAAPATRLLAVTLGGLVAGAAVAETLFGLAGLGELLVTAVSTRDVPVVQSVALLAAAVVVAGLLAADAVAPRRPSKAARP</sequence>
<dbReference type="AlphaFoldDB" id="A0A1H6DCL6"/>
<evidence type="ECO:0000256" key="8">
    <source>
        <dbReference type="SAM" id="SignalP"/>
    </source>
</evidence>
<keyword evidence="4 7" id="KW-0812">Transmembrane</keyword>
<feature type="domain" description="ABC transmembrane type-1" evidence="9">
    <location>
        <begin position="97"/>
        <end position="305"/>
    </location>
</feature>
<feature type="transmembrane region" description="Helical" evidence="7">
    <location>
        <begin position="285"/>
        <end position="305"/>
    </location>
</feature>
<evidence type="ECO:0000256" key="3">
    <source>
        <dbReference type="ARBA" id="ARBA00022475"/>
    </source>
</evidence>
<evidence type="ECO:0000259" key="9">
    <source>
        <dbReference type="PROSITE" id="PS50928"/>
    </source>
</evidence>
<dbReference type="InterPro" id="IPR000515">
    <property type="entry name" value="MetI-like"/>
</dbReference>
<keyword evidence="8" id="KW-0732">Signal</keyword>
<protein>
    <submittedName>
        <fullName evidence="10">Peptide/nickel transport system permease protein</fullName>
    </submittedName>
</protein>
<dbReference type="InterPro" id="IPR035906">
    <property type="entry name" value="MetI-like_sf"/>
</dbReference>
<dbReference type="EMBL" id="FNVT01000005">
    <property type="protein sequence ID" value="SEG82186.1"/>
    <property type="molecule type" value="Genomic_DNA"/>
</dbReference>
<accession>A0A1H6DCL6</accession>
<keyword evidence="2 7" id="KW-0813">Transport</keyword>
<dbReference type="GO" id="GO:0055085">
    <property type="term" value="P:transmembrane transport"/>
    <property type="evidence" value="ECO:0007669"/>
    <property type="project" value="InterPro"/>
</dbReference>
<reference evidence="10 11" key="1">
    <citation type="submission" date="2016-10" db="EMBL/GenBank/DDBJ databases">
        <authorList>
            <person name="de Groot N.N."/>
        </authorList>
    </citation>
    <scope>NUCLEOTIDE SEQUENCE [LARGE SCALE GENOMIC DNA]</scope>
    <source>
        <strain evidence="10 11">CGMCC 4.7037</strain>
    </source>
</reference>
<feature type="transmembrane region" description="Helical" evidence="7">
    <location>
        <begin position="135"/>
        <end position="162"/>
    </location>
</feature>
<keyword evidence="3" id="KW-1003">Cell membrane</keyword>
<comment type="similarity">
    <text evidence="7">Belongs to the binding-protein-dependent transport system permease family.</text>
</comment>
<organism evidence="10 11">
    <name type="scientific">Nonomuraea solani</name>
    <dbReference type="NCBI Taxonomy" id="1144553"/>
    <lineage>
        <taxon>Bacteria</taxon>
        <taxon>Bacillati</taxon>
        <taxon>Actinomycetota</taxon>
        <taxon>Actinomycetes</taxon>
        <taxon>Streptosporangiales</taxon>
        <taxon>Streptosporangiaceae</taxon>
        <taxon>Nonomuraea</taxon>
    </lineage>
</organism>
<keyword evidence="6 7" id="KW-0472">Membrane</keyword>
<proteinExistence type="inferred from homology"/>
<feature type="signal peptide" evidence="8">
    <location>
        <begin position="1"/>
        <end position="36"/>
    </location>
</feature>
<evidence type="ECO:0000256" key="7">
    <source>
        <dbReference type="RuleBase" id="RU363032"/>
    </source>
</evidence>
<keyword evidence="5 7" id="KW-1133">Transmembrane helix</keyword>
<gene>
    <name evidence="10" type="ORF">SAMN05444920_10512</name>
</gene>